<dbReference type="EMBL" id="MHIB01000016">
    <property type="protein sequence ID" value="OGY44455.1"/>
    <property type="molecule type" value="Genomic_DNA"/>
</dbReference>
<dbReference type="STRING" id="1797532.A2729_02215"/>
<protein>
    <recommendedName>
        <fullName evidence="4">Alanine racemase N-terminal domain-containing protein</fullName>
    </recommendedName>
</protein>
<sequence length="105" mass="12033">MPKEAVNFIQQVKKLPNSKIEGVYSHFASSEEDQNYTNWQLNNFNWVLEKLEKSNIKIPFKHFACSAAALVESKAHFNLIRLGLGLYGLWPSRQTKKIALKNILG</sequence>
<evidence type="ECO:0000259" key="4">
    <source>
        <dbReference type="Pfam" id="PF01168"/>
    </source>
</evidence>
<reference evidence="5 6" key="1">
    <citation type="journal article" date="2016" name="Nat. Commun.">
        <title>Thousands of microbial genomes shed light on interconnected biogeochemical processes in an aquifer system.</title>
        <authorList>
            <person name="Anantharaman K."/>
            <person name="Brown C.T."/>
            <person name="Hug L.A."/>
            <person name="Sharon I."/>
            <person name="Castelle C.J."/>
            <person name="Probst A.J."/>
            <person name="Thomas B.C."/>
            <person name="Singh A."/>
            <person name="Wilkins M.J."/>
            <person name="Karaoz U."/>
            <person name="Brodie E.L."/>
            <person name="Williams K.H."/>
            <person name="Hubbard S.S."/>
            <person name="Banfield J.F."/>
        </authorList>
    </citation>
    <scope>NUCLEOTIDE SEQUENCE [LARGE SCALE GENOMIC DNA]</scope>
</reference>
<dbReference type="InterPro" id="IPR001608">
    <property type="entry name" value="Ala_racemase_N"/>
</dbReference>
<dbReference type="GO" id="GO:0030632">
    <property type="term" value="P:D-alanine biosynthetic process"/>
    <property type="evidence" value="ECO:0007669"/>
    <property type="project" value="TreeGrafter"/>
</dbReference>
<feature type="domain" description="Alanine racemase N-terminal" evidence="4">
    <location>
        <begin position="2"/>
        <end position="89"/>
    </location>
</feature>
<name>A0A1G1XWI8_9BACT</name>
<keyword evidence="3" id="KW-0413">Isomerase</keyword>
<dbReference type="GO" id="GO:0030170">
    <property type="term" value="F:pyridoxal phosphate binding"/>
    <property type="evidence" value="ECO:0007669"/>
    <property type="project" value="TreeGrafter"/>
</dbReference>
<proteinExistence type="predicted"/>
<dbReference type="PANTHER" id="PTHR30511">
    <property type="entry name" value="ALANINE RACEMASE"/>
    <property type="match status" value="1"/>
</dbReference>
<dbReference type="PANTHER" id="PTHR30511:SF0">
    <property type="entry name" value="ALANINE RACEMASE, CATABOLIC-RELATED"/>
    <property type="match status" value="1"/>
</dbReference>
<organism evidence="5 6">
    <name type="scientific">Candidatus Buchananbacteria bacterium RIFCSPHIGHO2_01_FULL_39_14</name>
    <dbReference type="NCBI Taxonomy" id="1797532"/>
    <lineage>
        <taxon>Bacteria</taxon>
        <taxon>Candidatus Buchananiibacteriota</taxon>
    </lineage>
</organism>
<dbReference type="GO" id="GO:0008784">
    <property type="term" value="F:alanine racemase activity"/>
    <property type="evidence" value="ECO:0007669"/>
    <property type="project" value="InterPro"/>
</dbReference>
<evidence type="ECO:0000313" key="5">
    <source>
        <dbReference type="EMBL" id="OGY44455.1"/>
    </source>
</evidence>
<dbReference type="InterPro" id="IPR000821">
    <property type="entry name" value="Ala_racemase"/>
</dbReference>
<dbReference type="Pfam" id="PF01168">
    <property type="entry name" value="Ala_racemase_N"/>
    <property type="match status" value="1"/>
</dbReference>
<keyword evidence="2" id="KW-0663">Pyridoxal phosphate</keyword>
<dbReference type="Gene3D" id="3.20.20.10">
    <property type="entry name" value="Alanine racemase"/>
    <property type="match status" value="1"/>
</dbReference>
<evidence type="ECO:0000256" key="2">
    <source>
        <dbReference type="ARBA" id="ARBA00022898"/>
    </source>
</evidence>
<evidence type="ECO:0000313" key="6">
    <source>
        <dbReference type="Proteomes" id="UP000178930"/>
    </source>
</evidence>
<dbReference type="SUPFAM" id="SSF51419">
    <property type="entry name" value="PLP-binding barrel"/>
    <property type="match status" value="1"/>
</dbReference>
<dbReference type="InterPro" id="IPR029066">
    <property type="entry name" value="PLP-binding_barrel"/>
</dbReference>
<dbReference type="PRINTS" id="PR00992">
    <property type="entry name" value="ALARACEMASE"/>
</dbReference>
<accession>A0A1G1XWI8</accession>
<comment type="cofactor">
    <cofactor evidence="1">
        <name>pyridoxal 5'-phosphate</name>
        <dbReference type="ChEBI" id="CHEBI:597326"/>
    </cofactor>
</comment>
<gene>
    <name evidence="5" type="ORF">A2729_02215</name>
</gene>
<evidence type="ECO:0000256" key="1">
    <source>
        <dbReference type="ARBA" id="ARBA00001933"/>
    </source>
</evidence>
<comment type="caution">
    <text evidence="5">The sequence shown here is derived from an EMBL/GenBank/DDBJ whole genome shotgun (WGS) entry which is preliminary data.</text>
</comment>
<dbReference type="GO" id="GO:0005829">
    <property type="term" value="C:cytosol"/>
    <property type="evidence" value="ECO:0007669"/>
    <property type="project" value="TreeGrafter"/>
</dbReference>
<dbReference type="Proteomes" id="UP000178930">
    <property type="component" value="Unassembled WGS sequence"/>
</dbReference>
<dbReference type="AlphaFoldDB" id="A0A1G1XWI8"/>
<evidence type="ECO:0000256" key="3">
    <source>
        <dbReference type="ARBA" id="ARBA00023235"/>
    </source>
</evidence>